<dbReference type="CDD" id="cd18186">
    <property type="entry name" value="BTB_POZ_ZBTB_KLHL-like"/>
    <property type="match status" value="1"/>
</dbReference>
<proteinExistence type="predicted"/>
<dbReference type="Proteomes" id="UP000298030">
    <property type="component" value="Unassembled WGS sequence"/>
</dbReference>
<dbReference type="Gene3D" id="3.30.710.10">
    <property type="entry name" value="Potassium Channel Kv1.1, Chain A"/>
    <property type="match status" value="1"/>
</dbReference>
<keyword evidence="2" id="KW-1185">Reference proteome</keyword>
<evidence type="ECO:0000313" key="1">
    <source>
        <dbReference type="EMBL" id="TEB24869.1"/>
    </source>
</evidence>
<dbReference type="AlphaFoldDB" id="A0A4Y7SUD5"/>
<gene>
    <name evidence="1" type="ORF">FA13DRAFT_1638207</name>
</gene>
<dbReference type="OrthoDB" id="2593747at2759"/>
<evidence type="ECO:0008006" key="3">
    <source>
        <dbReference type="Google" id="ProtNLM"/>
    </source>
</evidence>
<dbReference type="EMBL" id="QPFP01000062">
    <property type="protein sequence ID" value="TEB24869.1"/>
    <property type="molecule type" value="Genomic_DNA"/>
</dbReference>
<feature type="non-terminal residue" evidence="1">
    <location>
        <position position="1"/>
    </location>
</feature>
<name>A0A4Y7SUD5_COPMI</name>
<dbReference type="STRING" id="71717.A0A4Y7SUD5"/>
<accession>A0A4Y7SUD5</accession>
<evidence type="ECO:0000313" key="2">
    <source>
        <dbReference type="Proteomes" id="UP000298030"/>
    </source>
</evidence>
<comment type="caution">
    <text evidence="1">The sequence shown here is derived from an EMBL/GenBank/DDBJ whole genome shotgun (WGS) entry which is preliminary data.</text>
</comment>
<sequence>VEGEVFSPPRQAFIKHSPVFEDMYLVGDGSSGEGRSKEKPIILEGYQAADFKALLMILYPTTTDLISGKLSLTKGQWTGVLRLSRPWEMHEIRKFAIERLSSEPFNLTPAEKVSLAREHKVSKWLIEGLTSLASGDPELSPDQLEAAIGLRASFRIVGIQNKALSKPMITSLLIDGNSATRLALPVLHCGYCVKPMITSRCTCQSCNLAVEPGTLGPVYISSSTTTSMLNRTDVGLSFYFRADSLLCYACRRSFMPSGITCTACNKNNTPSINLIIPLSPSRAPDCSMEGLVREVFKDEIQECDM</sequence>
<organism evidence="1 2">
    <name type="scientific">Coprinellus micaceus</name>
    <name type="common">Glistening ink-cap mushroom</name>
    <name type="synonym">Coprinus micaceus</name>
    <dbReference type="NCBI Taxonomy" id="71717"/>
    <lineage>
        <taxon>Eukaryota</taxon>
        <taxon>Fungi</taxon>
        <taxon>Dikarya</taxon>
        <taxon>Basidiomycota</taxon>
        <taxon>Agaricomycotina</taxon>
        <taxon>Agaricomycetes</taxon>
        <taxon>Agaricomycetidae</taxon>
        <taxon>Agaricales</taxon>
        <taxon>Agaricineae</taxon>
        <taxon>Psathyrellaceae</taxon>
        <taxon>Coprinellus</taxon>
    </lineage>
</organism>
<dbReference type="InterPro" id="IPR011333">
    <property type="entry name" value="SKP1/BTB/POZ_sf"/>
</dbReference>
<reference evidence="1 2" key="1">
    <citation type="journal article" date="2019" name="Nat. Ecol. Evol.">
        <title>Megaphylogeny resolves global patterns of mushroom evolution.</title>
        <authorList>
            <person name="Varga T."/>
            <person name="Krizsan K."/>
            <person name="Foldi C."/>
            <person name="Dima B."/>
            <person name="Sanchez-Garcia M."/>
            <person name="Sanchez-Ramirez S."/>
            <person name="Szollosi G.J."/>
            <person name="Szarkandi J.G."/>
            <person name="Papp V."/>
            <person name="Albert L."/>
            <person name="Andreopoulos W."/>
            <person name="Angelini C."/>
            <person name="Antonin V."/>
            <person name="Barry K.W."/>
            <person name="Bougher N.L."/>
            <person name="Buchanan P."/>
            <person name="Buyck B."/>
            <person name="Bense V."/>
            <person name="Catcheside P."/>
            <person name="Chovatia M."/>
            <person name="Cooper J."/>
            <person name="Damon W."/>
            <person name="Desjardin D."/>
            <person name="Finy P."/>
            <person name="Geml J."/>
            <person name="Haridas S."/>
            <person name="Hughes K."/>
            <person name="Justo A."/>
            <person name="Karasinski D."/>
            <person name="Kautmanova I."/>
            <person name="Kiss B."/>
            <person name="Kocsube S."/>
            <person name="Kotiranta H."/>
            <person name="LaButti K.M."/>
            <person name="Lechner B.E."/>
            <person name="Liimatainen K."/>
            <person name="Lipzen A."/>
            <person name="Lukacs Z."/>
            <person name="Mihaltcheva S."/>
            <person name="Morgado L.N."/>
            <person name="Niskanen T."/>
            <person name="Noordeloos M.E."/>
            <person name="Ohm R.A."/>
            <person name="Ortiz-Santana B."/>
            <person name="Ovrebo C."/>
            <person name="Racz N."/>
            <person name="Riley R."/>
            <person name="Savchenko A."/>
            <person name="Shiryaev A."/>
            <person name="Soop K."/>
            <person name="Spirin V."/>
            <person name="Szebenyi C."/>
            <person name="Tomsovsky M."/>
            <person name="Tulloss R.E."/>
            <person name="Uehling J."/>
            <person name="Grigoriev I.V."/>
            <person name="Vagvolgyi C."/>
            <person name="Papp T."/>
            <person name="Martin F.M."/>
            <person name="Miettinen O."/>
            <person name="Hibbett D.S."/>
            <person name="Nagy L.G."/>
        </authorList>
    </citation>
    <scope>NUCLEOTIDE SEQUENCE [LARGE SCALE GENOMIC DNA]</scope>
    <source>
        <strain evidence="1 2">FP101781</strain>
    </source>
</reference>
<protein>
    <recommendedName>
        <fullName evidence="3">BTB domain-containing protein</fullName>
    </recommendedName>
</protein>